<proteinExistence type="predicted"/>
<keyword evidence="1" id="KW-1133">Transmembrane helix</keyword>
<dbReference type="EMBL" id="HBUE01109413">
    <property type="protein sequence ID" value="CAG6488157.1"/>
    <property type="molecule type" value="Transcribed_RNA"/>
</dbReference>
<accession>A0A8D8FYD0</accession>
<evidence type="ECO:0000256" key="1">
    <source>
        <dbReference type="SAM" id="Phobius"/>
    </source>
</evidence>
<sequence>MIHFIHGSGTVAQTARLPDLLRLSEPRLKGKRDERLPKWFIVFYFYPPSYLVATFGPLLRVLRIIVLNVLFVIPAGRFQLAFVVALRTVNRPFLIFVLLLTKS</sequence>
<evidence type="ECO:0000313" key="2">
    <source>
        <dbReference type="EMBL" id="CAG6488156.1"/>
    </source>
</evidence>
<dbReference type="AlphaFoldDB" id="A0A8D8FYD0"/>
<organism evidence="2">
    <name type="scientific">Culex pipiens</name>
    <name type="common">House mosquito</name>
    <dbReference type="NCBI Taxonomy" id="7175"/>
    <lineage>
        <taxon>Eukaryota</taxon>
        <taxon>Metazoa</taxon>
        <taxon>Ecdysozoa</taxon>
        <taxon>Arthropoda</taxon>
        <taxon>Hexapoda</taxon>
        <taxon>Insecta</taxon>
        <taxon>Pterygota</taxon>
        <taxon>Neoptera</taxon>
        <taxon>Endopterygota</taxon>
        <taxon>Diptera</taxon>
        <taxon>Nematocera</taxon>
        <taxon>Culicoidea</taxon>
        <taxon>Culicidae</taxon>
        <taxon>Culicinae</taxon>
        <taxon>Culicini</taxon>
        <taxon>Culex</taxon>
        <taxon>Culex</taxon>
    </lineage>
</organism>
<dbReference type="EMBL" id="HBUE01109411">
    <property type="protein sequence ID" value="CAG6488156.1"/>
    <property type="molecule type" value="Transcribed_RNA"/>
</dbReference>
<feature type="transmembrane region" description="Helical" evidence="1">
    <location>
        <begin position="39"/>
        <end position="59"/>
    </location>
</feature>
<feature type="transmembrane region" description="Helical" evidence="1">
    <location>
        <begin position="65"/>
        <end position="86"/>
    </location>
</feature>
<dbReference type="EMBL" id="HBUE01109414">
    <property type="protein sequence ID" value="CAG6488158.1"/>
    <property type="molecule type" value="Transcribed_RNA"/>
</dbReference>
<name>A0A8D8FYD0_CULPI</name>
<keyword evidence="1" id="KW-0472">Membrane</keyword>
<keyword evidence="1" id="KW-0812">Transmembrane</keyword>
<reference evidence="2" key="1">
    <citation type="submission" date="2021-05" db="EMBL/GenBank/DDBJ databases">
        <authorList>
            <person name="Alioto T."/>
            <person name="Alioto T."/>
            <person name="Gomez Garrido J."/>
        </authorList>
    </citation>
    <scope>NUCLEOTIDE SEQUENCE</scope>
</reference>
<protein>
    <submittedName>
        <fullName evidence="2">(northern house mosquito) hypothetical protein</fullName>
    </submittedName>
</protein>